<evidence type="ECO:0000256" key="7">
    <source>
        <dbReference type="ARBA" id="ARBA00023204"/>
    </source>
</evidence>
<dbReference type="InterPro" id="IPR027417">
    <property type="entry name" value="P-loop_NTPase"/>
</dbReference>
<evidence type="ECO:0000256" key="5">
    <source>
        <dbReference type="ARBA" id="ARBA00022763"/>
    </source>
</evidence>
<dbReference type="Pfam" id="PF02463">
    <property type="entry name" value="SMC_N"/>
    <property type="match status" value="1"/>
</dbReference>
<dbReference type="GO" id="GO:0009432">
    <property type="term" value="P:SOS response"/>
    <property type="evidence" value="ECO:0007669"/>
    <property type="project" value="TreeGrafter"/>
</dbReference>
<evidence type="ECO:0000259" key="10">
    <source>
        <dbReference type="Pfam" id="PF02463"/>
    </source>
</evidence>
<dbReference type="PIRSF" id="PIRSF003128">
    <property type="entry name" value="RecN"/>
    <property type="match status" value="1"/>
</dbReference>
<organism evidence="11">
    <name type="scientific">freshwater metagenome</name>
    <dbReference type="NCBI Taxonomy" id="449393"/>
    <lineage>
        <taxon>unclassified sequences</taxon>
        <taxon>metagenomes</taxon>
        <taxon>ecological metagenomes</taxon>
    </lineage>
</organism>
<evidence type="ECO:0000256" key="4">
    <source>
        <dbReference type="ARBA" id="ARBA00022741"/>
    </source>
</evidence>
<dbReference type="InterPro" id="IPR003395">
    <property type="entry name" value="RecF/RecN/SMC_N"/>
</dbReference>
<dbReference type="AlphaFoldDB" id="A0A6J6H9T4"/>
<proteinExistence type="inferred from homology"/>
<dbReference type="PANTHER" id="PTHR11059">
    <property type="entry name" value="DNA REPAIR PROTEIN RECN"/>
    <property type="match status" value="1"/>
</dbReference>
<dbReference type="PANTHER" id="PTHR11059:SF0">
    <property type="entry name" value="DNA REPAIR PROTEIN RECN"/>
    <property type="match status" value="1"/>
</dbReference>
<dbReference type="CDD" id="cd03241">
    <property type="entry name" value="ABC_RecN"/>
    <property type="match status" value="2"/>
</dbReference>
<accession>A0A6J6H9T4</accession>
<comment type="function">
    <text evidence="1">May be involved in recombinational repair of damaged DNA.</text>
</comment>
<protein>
    <recommendedName>
        <fullName evidence="3">DNA repair protein RecN</fullName>
    </recommendedName>
    <alternativeName>
        <fullName evidence="8">Recombination protein N</fullName>
    </alternativeName>
</protein>
<keyword evidence="6" id="KW-0067">ATP-binding</keyword>
<reference evidence="11" key="1">
    <citation type="submission" date="2020-05" db="EMBL/GenBank/DDBJ databases">
        <authorList>
            <person name="Chiriac C."/>
            <person name="Salcher M."/>
            <person name="Ghai R."/>
            <person name="Kavagutti S V."/>
        </authorList>
    </citation>
    <scope>NUCLEOTIDE SEQUENCE</scope>
</reference>
<sequence>MSERSYLEEISIRNLGIIEQSELELGRGLNVLTGETGAGKTMILTALSLVLGGKSDSSLVRHGSERLVATAQFSVTSDSKEQLDEIGAEVDGSSLIVTRTVNSDGKSKASCGGVTVPAGTLADVTEPLIEIHGQSANSQIVKPARQRELLDRFGGASISTTLKSYQDIYSQYLELKERIKAMKASAYKRDGEIAELEEFLAAWAKLKAVRNEASTVEDDIKRLSSVEDLRIASSGALGALDSEESGALTLLHSARRFLDAAKGKDSRLEEIAERVAESLFILDDASSDLASYATGLEADPEKLDHLQSRKAELNLFIKRWGGAGSADDELVSLAAKAKSGKESIADLRGGDERIAELEKELAQVKKLLLEAAQSLSAARVKAATSLSTSVTTEIQALAMPHTRFFVEVTSPDYASALKESDFTQLGCDEIAMQIQGQVDGPKIGLGKGASGGEMSRIMLGLEVVIAKSHPVGTYIFDEVDAGVGGKAAIEVGKRLHALAQSAQVIVVTHLPQVAAWADTHFVVKKSSDGSVVQSGVAKLGQSERVEEIARMLAGLEESSSAREHAAELLAMRG</sequence>
<evidence type="ECO:0000256" key="1">
    <source>
        <dbReference type="ARBA" id="ARBA00003618"/>
    </source>
</evidence>
<keyword evidence="9" id="KW-0175">Coiled coil</keyword>
<keyword evidence="7" id="KW-0234">DNA repair</keyword>
<dbReference type="Gene3D" id="3.40.50.300">
    <property type="entry name" value="P-loop containing nucleotide triphosphate hydrolases"/>
    <property type="match status" value="2"/>
</dbReference>
<dbReference type="GO" id="GO:0006281">
    <property type="term" value="P:DNA repair"/>
    <property type="evidence" value="ECO:0007669"/>
    <property type="project" value="UniProtKB-KW"/>
</dbReference>
<comment type="similarity">
    <text evidence="2">Belongs to the RecN family.</text>
</comment>
<evidence type="ECO:0000256" key="9">
    <source>
        <dbReference type="SAM" id="Coils"/>
    </source>
</evidence>
<evidence type="ECO:0000256" key="8">
    <source>
        <dbReference type="ARBA" id="ARBA00033408"/>
    </source>
</evidence>
<evidence type="ECO:0000313" key="11">
    <source>
        <dbReference type="EMBL" id="CAB4610472.1"/>
    </source>
</evidence>
<dbReference type="NCBIfam" id="TIGR00634">
    <property type="entry name" value="recN"/>
    <property type="match status" value="1"/>
</dbReference>
<evidence type="ECO:0000256" key="6">
    <source>
        <dbReference type="ARBA" id="ARBA00022840"/>
    </source>
</evidence>
<feature type="coiled-coil region" evidence="9">
    <location>
        <begin position="347"/>
        <end position="374"/>
    </location>
</feature>
<dbReference type="GO" id="GO:0005524">
    <property type="term" value="F:ATP binding"/>
    <property type="evidence" value="ECO:0007669"/>
    <property type="project" value="UniProtKB-KW"/>
</dbReference>
<dbReference type="EMBL" id="CAEZUV010000038">
    <property type="protein sequence ID" value="CAB4610472.1"/>
    <property type="molecule type" value="Genomic_DNA"/>
</dbReference>
<dbReference type="InterPro" id="IPR004604">
    <property type="entry name" value="DNA_recomb/repair_RecN"/>
</dbReference>
<dbReference type="SUPFAM" id="SSF52540">
    <property type="entry name" value="P-loop containing nucleoside triphosphate hydrolases"/>
    <property type="match status" value="1"/>
</dbReference>
<feature type="domain" description="RecF/RecN/SMC N-terminal" evidence="10">
    <location>
        <begin position="6"/>
        <end position="528"/>
    </location>
</feature>
<evidence type="ECO:0000256" key="2">
    <source>
        <dbReference type="ARBA" id="ARBA00009441"/>
    </source>
</evidence>
<name>A0A6J6H9T4_9ZZZZ</name>
<evidence type="ECO:0000256" key="3">
    <source>
        <dbReference type="ARBA" id="ARBA00021315"/>
    </source>
</evidence>
<keyword evidence="4" id="KW-0547">Nucleotide-binding</keyword>
<gene>
    <name evidence="11" type="ORF">UFOPK1856_00397</name>
</gene>
<dbReference type="GO" id="GO:0043590">
    <property type="term" value="C:bacterial nucleoid"/>
    <property type="evidence" value="ECO:0007669"/>
    <property type="project" value="TreeGrafter"/>
</dbReference>
<keyword evidence="5" id="KW-0227">DNA damage</keyword>
<dbReference type="GO" id="GO:0006310">
    <property type="term" value="P:DNA recombination"/>
    <property type="evidence" value="ECO:0007669"/>
    <property type="project" value="InterPro"/>
</dbReference>